<feature type="transmembrane region" description="Helical" evidence="10">
    <location>
        <begin position="368"/>
        <end position="392"/>
    </location>
</feature>
<dbReference type="Gene3D" id="1.10.287.630">
    <property type="entry name" value="Helix hairpin bin"/>
    <property type="match status" value="3"/>
</dbReference>
<dbReference type="InterPro" id="IPR018490">
    <property type="entry name" value="cNMP-bd_dom_sf"/>
</dbReference>
<evidence type="ECO:0000256" key="2">
    <source>
        <dbReference type="ARBA" id="ARBA00022448"/>
    </source>
</evidence>
<evidence type="ECO:0000256" key="10">
    <source>
        <dbReference type="SAM" id="Phobius"/>
    </source>
</evidence>
<keyword evidence="2" id="KW-0813">Transport</keyword>
<dbReference type="EMBL" id="QXFW01000348">
    <property type="protein sequence ID" value="KAE9015221.1"/>
    <property type="molecule type" value="Genomic_DNA"/>
</dbReference>
<protein>
    <recommendedName>
        <fullName evidence="11">Cyclic nucleotide-binding domain-containing protein</fullName>
    </recommendedName>
</protein>
<dbReference type="Gene3D" id="1.10.287.70">
    <property type="match status" value="4"/>
</dbReference>
<feature type="transmembrane region" description="Helical" evidence="10">
    <location>
        <begin position="716"/>
        <end position="735"/>
    </location>
</feature>
<dbReference type="SUPFAM" id="SSF81324">
    <property type="entry name" value="Voltage-gated potassium channels"/>
    <property type="match status" value="4"/>
</dbReference>
<feature type="transmembrane region" description="Helical" evidence="10">
    <location>
        <begin position="689"/>
        <end position="709"/>
    </location>
</feature>
<dbReference type="PANTHER" id="PTHR45638:SF11">
    <property type="entry name" value="CYCLIC NUCLEOTIDE-GATED CATION CHANNEL SUBUNIT A"/>
    <property type="match status" value="1"/>
</dbReference>
<dbReference type="Proteomes" id="UP000460718">
    <property type="component" value="Unassembled WGS sequence"/>
</dbReference>
<keyword evidence="4 10" id="KW-1133">Transmembrane helix</keyword>
<proteinExistence type="predicted"/>
<feature type="transmembrane region" description="Helical" evidence="10">
    <location>
        <begin position="747"/>
        <end position="768"/>
    </location>
</feature>
<dbReference type="PANTHER" id="PTHR45638">
    <property type="entry name" value="CYCLIC NUCLEOTIDE-GATED CATION CHANNEL SUBUNIT A"/>
    <property type="match status" value="1"/>
</dbReference>
<evidence type="ECO:0000256" key="6">
    <source>
        <dbReference type="ARBA" id="ARBA00023136"/>
    </source>
</evidence>
<feature type="region of interest" description="Disordered" evidence="9">
    <location>
        <begin position="14"/>
        <end position="37"/>
    </location>
</feature>
<dbReference type="Gene3D" id="2.60.120.10">
    <property type="entry name" value="Jelly Rolls"/>
    <property type="match status" value="4"/>
</dbReference>
<dbReference type="SUPFAM" id="SSF51206">
    <property type="entry name" value="cAMP-binding domain-like"/>
    <property type="match status" value="4"/>
</dbReference>
<feature type="transmembrane region" description="Helical" evidence="10">
    <location>
        <begin position="914"/>
        <end position="934"/>
    </location>
</feature>
<dbReference type="CDD" id="cd00038">
    <property type="entry name" value="CAP_ED"/>
    <property type="match status" value="4"/>
</dbReference>
<keyword evidence="6 10" id="KW-0472">Membrane</keyword>
<evidence type="ECO:0000313" key="12">
    <source>
        <dbReference type="EMBL" id="KAE9015221.1"/>
    </source>
</evidence>
<feature type="domain" description="Cyclic nucleotide-binding" evidence="11">
    <location>
        <begin position="2533"/>
        <end position="2640"/>
    </location>
</feature>
<evidence type="ECO:0000256" key="9">
    <source>
        <dbReference type="SAM" id="MobiDB-lite"/>
    </source>
</evidence>
<dbReference type="InterPro" id="IPR050866">
    <property type="entry name" value="CNG_cation_channel"/>
</dbReference>
<feature type="transmembrane region" description="Helical" evidence="10">
    <location>
        <begin position="75"/>
        <end position="99"/>
    </location>
</feature>
<dbReference type="PROSITE" id="PS00888">
    <property type="entry name" value="CNMP_BINDING_1"/>
    <property type="match status" value="1"/>
</dbReference>
<feature type="transmembrane region" description="Helical" evidence="10">
    <location>
        <begin position="889"/>
        <end position="907"/>
    </location>
</feature>
<comment type="subcellular location">
    <subcellularLocation>
        <location evidence="1">Membrane</location>
        <topology evidence="1">Multi-pass membrane protein</topology>
    </subcellularLocation>
</comment>
<feature type="transmembrane region" description="Helical" evidence="10">
    <location>
        <begin position="657"/>
        <end position="677"/>
    </location>
</feature>
<evidence type="ECO:0000259" key="11">
    <source>
        <dbReference type="PROSITE" id="PS50042"/>
    </source>
</evidence>
<name>A0A6A3L6T7_9STRA</name>
<dbReference type="Pfam" id="PF00027">
    <property type="entry name" value="cNMP_binding"/>
    <property type="match status" value="3"/>
</dbReference>
<evidence type="ECO:0000256" key="1">
    <source>
        <dbReference type="ARBA" id="ARBA00004141"/>
    </source>
</evidence>
<gene>
    <name evidence="12" type="ORF">PF011_g7721</name>
</gene>
<evidence type="ECO:0000313" key="13">
    <source>
        <dbReference type="Proteomes" id="UP000460718"/>
    </source>
</evidence>
<evidence type="ECO:0000256" key="8">
    <source>
        <dbReference type="ARBA" id="ARBA00023303"/>
    </source>
</evidence>
<dbReference type="Pfam" id="PF07885">
    <property type="entry name" value="Ion_trans_2"/>
    <property type="match status" value="1"/>
</dbReference>
<dbReference type="InterPro" id="IPR013099">
    <property type="entry name" value="K_chnl_dom"/>
</dbReference>
<evidence type="ECO:0000256" key="7">
    <source>
        <dbReference type="ARBA" id="ARBA00023286"/>
    </source>
</evidence>
<feature type="transmembrane region" description="Helical" evidence="10">
    <location>
        <begin position="799"/>
        <end position="821"/>
    </location>
</feature>
<dbReference type="InterPro" id="IPR000595">
    <property type="entry name" value="cNMP-bd_dom"/>
</dbReference>
<dbReference type="GO" id="GO:0016020">
    <property type="term" value="C:membrane"/>
    <property type="evidence" value="ECO:0007669"/>
    <property type="project" value="UniProtKB-SubCell"/>
</dbReference>
<dbReference type="SMART" id="SM00100">
    <property type="entry name" value="cNMP"/>
    <property type="match status" value="4"/>
</dbReference>
<dbReference type="PROSITE" id="PS50042">
    <property type="entry name" value="CNMP_BINDING_3"/>
    <property type="match status" value="4"/>
</dbReference>
<evidence type="ECO:0000256" key="3">
    <source>
        <dbReference type="ARBA" id="ARBA00022692"/>
    </source>
</evidence>
<sequence length="2859" mass="323427">MIQKVYAAEVGVGPRPSSVTAVTGPPAGGNYPPPDYRPKLASSRLSRRRTWRYRQCFEPLERLYKRLSWTTRQTIRVGISLYAALYLFVSVPFRIAFYFDPYGRTEAVPLHRWTEELTVFAALDAVADVIGLVEFVRFYQLQRGLFSHFGSLDARTASRNDSMFRSMRVMTRTPSFNMMHRGKTKWTLASIARSAASHGNAADDSLSQLNFVRARKIELLLEIVALLPLEVIPYASGAYNALHLVRITKVCRLYRVRRCLARLASIYADRTWVQQLSSTGIDSLVRNIALCAGLCHYVACGYMMIAHAQCGVTLEDCDENVETSWVVRDRLFGASVARKYSRTLYWASRTMVLLGYDDVTPVSDIETVYALAVTLMGALFGSSLLATFLFLFRFRNARYAAFTTHVDNAREYMRSQNIPRALRRQVIAYFTYSWNTHHSLDSEEALHLMPKHLQAKVVSTLKASRIKQVCFLVKESVEFINLLAAALVRRVYSPGDQIIEPKFNAQMFFVIRGRVVLSAFDGSNAKECQTGHFFADTCLLFPEKFEEKAVAKTFCELYVLAKVKFDDAMDDFYRENKADVRDRMAETLEKYSTQLRKTKKLLGMRNRGGSGGRNSFAGSSHSVMAMDDAQHMPESRHKVSWRLPGSMFRIHWDTARLFAVIYVAFEVPYFSVFIAMKEDQDMFGEKPEFGTRFVLTLLIEVFFGVHLLLRSRYLAHLDPIVILTVDDPFLIFAAYKADGFYPDLIAWLPVGLVLESLATASGQSYSWFFRLLRLLRIREAPRLLWNVCDYYGVSSKAHLVISLLLGVTFMLHVVGCVWFEMAWLPNVTALENAGEHGMVDLTRLECLQHATLFENCSWVTFDCYAHIGDVFPAQDPDSSYQASFAYMRSVYWAIVTLTAVGYGDIVAYSTSESFFAAFWIFVSGIINFGVVGAMSSTISNAMAPHHHHIEKLNTVNGILERMDISQKLSAEIRRFYHHEFTERTKAYESQLLSNLPDQLCYEISSLLHSEAVKSVALFDSASIEFLKEVTGKFRHRSYQNGDTICLEGDVCREFMVLLHGSKVNVFFRSRKVPIRALHEGDCYGVNAFLLRCAHPATLIAASLVHASVMTREQFDVIQRKFEDDLRDMREEAQVLWIEQQAGMRRIIHNLEKLKLQPHLMSTTTMFYQGEIAVTSTNVGAGDQKKLTRDAYETRSLIESIWNAIITFWNVYNAAFVILRICFHSQLHFSSSANAAVWIADLSCDVCFALDMYLRLFYFGCSEADLENLVTRSEMDRQYLRSSTFKWNVVASLPLYTPFQSAALIPSLCRLPRLVRCLDLWEYLDDVIVQIQQHFATHNVSAYLSPAKLMIILVLVAHYVGCIFFLVSEHECSHVEKCWMAHDHLLHEYNHSVPMLYAKSFYWAITTLLLVGSRESVPRDALGTVWTGFTCLCCTFIIGHIVGEISELILELGKETKQYKSRIASFDGFAKEHELPEGLRKRVGFFFRLQFQDTYGLDVHGTMHDLSANLQLKFMLEMYGNAITLLPFSRFLTSSQVNNLALRLQSELFIPGDNILVEGTFGSRLCIMRKGLAAAFWTSSVTSVAVLMEGAVFGEVAFFLSAQRRLATVRATTSCEVLYIIKHDWQELWMSSGDQSDTQVQRHSLHAILDWVHARLLRYQRASLRAANKAKSLLAARRTPPRLHTTAAAASGTVKAKTRLSAVLLTHGHDSSGVLAAPHPPRPSLPSLAVPAEVRRSSIASEIQVLEKKTRYIQAKTEKCAKKFHPAIAAMQVSRRSSSVISGRSLRTVTHSSRGRGNSSGMYRSMIGDTVAPLAPHSSSVSCLDIRILQFVVDTSPVNKHLRDSLSDDHLRSIEAECWARFKLLASTQYGVCKLLEELAPTETSFMHTPVVPGPTSGYGGQQRQVKINPARNKLLRARSFRYDEHANRKREVQHLVMAASNQINKRSATPDAVKRWKALAAAAAPQLGARLSMENGGATRSRRFSVSQSVNVSPGQQHQGPPPVQSERAVRLSRMMRCRSLPNFGRAFFEKMRREDDGHLAISSTQAGIDFEILQRCQRPEYSTQLLMFNRYRLWRDRSRSTVVPEHQATTLLAISRRHLNDAIPRTPSTREAVIGSRNPRSAAVGSRLQLSSQQALRAATRELKAKEFIKTVKQIGKAWDLVMLLIAIYHMMITPFKVCFSHGLTDLPGGVLRGWSGFEVFLDLLCVADVAYKIRSSSTTEGDITNLTKVRQTGFRRALLSDPALRSDILAMIPFELLLFAADVRVPLVFVSSVHSADASWWTTRWLLRMNRVLLVSRIESLTEQLLQFIIYDRKIPLNEGFLYFLRGLSSYLTMGHLLACIWFITSDLGYDHYGTSWLSTSGMLTFISSGTSEEAEAERRLSSVSTSLFNLNDVPLGRKYLRSLLFSMECISTLFYGDILSMNPLELIAEIAITLWSIYIYGALVGAQGELLDTRARREAAFEQTLGELQNYLVQNEVPKGIKRQVKAYYARLWRRRKGEAEFAAVEKVSRALYEDVVLTTLRSFAVQVRAFRALDDQFIRALLVCLQYVVCSENEEVFVIGDMDRSMYFIAHGRVVVKMGSSETTRERGEFFGELALLYGISRLETCVALCVTELYRLDHEPYERLLLEYPEYRARNKLAWTTFSSGSVRDRSIVEEALRCFRQYGANRSTKMKGPTLSSNGVPMLLNVEDIARNAERIDAQLPHSYIYRSAMELLSKLSKVDTLEARDLYLKSRDGARRQLKMALGLITARPEAVDDVVHSFHSRSGSPTPREQAHEKLSDSIEQMEAAVAELSTPAAEQKLEAMRILGRRSSSPIVMQLGSAAHPQLVHLRRGNTSTAELVHFSRDVSSEEPEP</sequence>
<dbReference type="InterPro" id="IPR014710">
    <property type="entry name" value="RmlC-like_jellyroll"/>
</dbReference>
<dbReference type="GO" id="GO:0044877">
    <property type="term" value="F:protein-containing complex binding"/>
    <property type="evidence" value="ECO:0007669"/>
    <property type="project" value="TreeGrafter"/>
</dbReference>
<evidence type="ECO:0000256" key="4">
    <source>
        <dbReference type="ARBA" id="ARBA00022989"/>
    </source>
</evidence>
<feature type="compositionally biased region" description="Polar residues" evidence="9">
    <location>
        <begin position="1787"/>
        <end position="1800"/>
    </location>
</feature>
<keyword evidence="8" id="KW-0407">Ion channel</keyword>
<feature type="transmembrane region" description="Helical" evidence="10">
    <location>
        <begin position="119"/>
        <end position="139"/>
    </location>
</feature>
<dbReference type="InterPro" id="IPR005821">
    <property type="entry name" value="Ion_trans_dom"/>
</dbReference>
<reference evidence="12 13" key="1">
    <citation type="submission" date="2018-09" db="EMBL/GenBank/DDBJ databases">
        <title>Genomic investigation of the strawberry pathogen Phytophthora fragariae indicates pathogenicity is determined by transcriptional variation in three key races.</title>
        <authorList>
            <person name="Adams T.M."/>
            <person name="Armitage A.D."/>
            <person name="Sobczyk M.K."/>
            <person name="Bates H.J."/>
            <person name="Dunwell J.M."/>
            <person name="Nellist C.F."/>
            <person name="Harrison R.J."/>
        </authorList>
    </citation>
    <scope>NUCLEOTIDE SEQUENCE [LARGE SCALE GENOMIC DNA]</scope>
    <source>
        <strain evidence="12 13">SCRP245</strain>
    </source>
</reference>
<feature type="domain" description="Cyclic nucleotide-binding" evidence="11">
    <location>
        <begin position="471"/>
        <end position="569"/>
    </location>
</feature>
<comment type="caution">
    <text evidence="12">The sequence shown here is derived from an EMBL/GenBank/DDBJ whole genome shotgun (WGS) entry which is preliminary data.</text>
</comment>
<feature type="domain" description="Cyclic nucleotide-binding" evidence="11">
    <location>
        <begin position="1017"/>
        <end position="1117"/>
    </location>
</feature>
<keyword evidence="3 10" id="KW-0812">Transmembrane</keyword>
<feature type="transmembrane region" description="Helical" evidence="10">
    <location>
        <begin position="284"/>
        <end position="305"/>
    </location>
</feature>
<accession>A0A6A3L6T7</accession>
<dbReference type="Pfam" id="PF00520">
    <property type="entry name" value="Ion_trans"/>
    <property type="match status" value="1"/>
</dbReference>
<evidence type="ECO:0000256" key="5">
    <source>
        <dbReference type="ARBA" id="ARBA00023065"/>
    </source>
</evidence>
<dbReference type="InterPro" id="IPR018488">
    <property type="entry name" value="cNMP-bd_CS"/>
</dbReference>
<feature type="domain" description="Cyclic nucleotide-binding" evidence="11">
    <location>
        <begin position="1527"/>
        <end position="1633"/>
    </location>
</feature>
<keyword evidence="5" id="KW-0406">Ion transport</keyword>
<keyword evidence="7" id="KW-1071">Ligand-gated ion channel</keyword>
<dbReference type="GO" id="GO:0005221">
    <property type="term" value="F:intracellularly cyclic nucleotide-activated monoatomic cation channel activity"/>
    <property type="evidence" value="ECO:0007669"/>
    <property type="project" value="InterPro"/>
</dbReference>
<organism evidence="12 13">
    <name type="scientific">Phytophthora fragariae</name>
    <dbReference type="NCBI Taxonomy" id="53985"/>
    <lineage>
        <taxon>Eukaryota</taxon>
        <taxon>Sar</taxon>
        <taxon>Stramenopiles</taxon>
        <taxon>Oomycota</taxon>
        <taxon>Peronosporomycetes</taxon>
        <taxon>Peronosporales</taxon>
        <taxon>Peronosporaceae</taxon>
        <taxon>Phytophthora</taxon>
    </lineage>
</organism>
<feature type="region of interest" description="Disordered" evidence="9">
    <location>
        <begin position="1781"/>
        <end position="1800"/>
    </location>
</feature>